<evidence type="ECO:0000259" key="3">
    <source>
        <dbReference type="Pfam" id="PF13354"/>
    </source>
</evidence>
<dbReference type="InterPro" id="IPR045155">
    <property type="entry name" value="Beta-lactam_cat"/>
</dbReference>
<evidence type="ECO:0000256" key="2">
    <source>
        <dbReference type="SAM" id="SignalP"/>
    </source>
</evidence>
<dbReference type="SUPFAM" id="SSF56601">
    <property type="entry name" value="beta-lactamase/transpeptidase-like"/>
    <property type="match status" value="1"/>
</dbReference>
<dbReference type="GO" id="GO:0030655">
    <property type="term" value="P:beta-lactam antibiotic catabolic process"/>
    <property type="evidence" value="ECO:0007669"/>
    <property type="project" value="InterPro"/>
</dbReference>
<keyword evidence="2" id="KW-0732">Signal</keyword>
<organism evidence="4 5">
    <name type="scientific">Amycolatopsis cihanbeyliensis</name>
    <dbReference type="NCBI Taxonomy" id="1128664"/>
    <lineage>
        <taxon>Bacteria</taxon>
        <taxon>Bacillati</taxon>
        <taxon>Actinomycetota</taxon>
        <taxon>Actinomycetes</taxon>
        <taxon>Pseudonocardiales</taxon>
        <taxon>Pseudonocardiaceae</taxon>
        <taxon>Amycolatopsis</taxon>
    </lineage>
</organism>
<feature type="domain" description="Beta-lactamase class A catalytic" evidence="3">
    <location>
        <begin position="117"/>
        <end position="253"/>
    </location>
</feature>
<dbReference type="Proteomes" id="UP000320876">
    <property type="component" value="Unassembled WGS sequence"/>
</dbReference>
<feature type="chain" id="PRO_5038392408" description="Beta-lactamase class A catalytic domain-containing protein" evidence="2">
    <location>
        <begin position="17"/>
        <end position="282"/>
    </location>
</feature>
<dbReference type="GO" id="GO:0046677">
    <property type="term" value="P:response to antibiotic"/>
    <property type="evidence" value="ECO:0007669"/>
    <property type="project" value="InterPro"/>
</dbReference>
<evidence type="ECO:0000256" key="1">
    <source>
        <dbReference type="SAM" id="MobiDB-lite"/>
    </source>
</evidence>
<evidence type="ECO:0000313" key="5">
    <source>
        <dbReference type="Proteomes" id="UP000320876"/>
    </source>
</evidence>
<proteinExistence type="predicted"/>
<feature type="region of interest" description="Disordered" evidence="1">
    <location>
        <begin position="22"/>
        <end position="41"/>
    </location>
</feature>
<keyword evidence="5" id="KW-1185">Reference proteome</keyword>
<evidence type="ECO:0000313" key="4">
    <source>
        <dbReference type="EMBL" id="TQJ02877.1"/>
    </source>
</evidence>
<feature type="signal peptide" evidence="2">
    <location>
        <begin position="1"/>
        <end position="16"/>
    </location>
</feature>
<dbReference type="AlphaFoldDB" id="A0A542DIE9"/>
<name>A0A542DIE9_AMYCI</name>
<protein>
    <recommendedName>
        <fullName evidence="3">Beta-lactamase class A catalytic domain-containing protein</fullName>
    </recommendedName>
</protein>
<dbReference type="Gene3D" id="3.40.710.10">
    <property type="entry name" value="DD-peptidase/beta-lactamase superfamily"/>
    <property type="match status" value="1"/>
</dbReference>
<dbReference type="InterPro" id="IPR012338">
    <property type="entry name" value="Beta-lactam/transpept-like"/>
</dbReference>
<dbReference type="EMBL" id="VFML01000001">
    <property type="protein sequence ID" value="TQJ02877.1"/>
    <property type="molecule type" value="Genomic_DNA"/>
</dbReference>
<dbReference type="PANTHER" id="PTHR35333:SF4">
    <property type="entry name" value="SLR0121 PROTEIN"/>
    <property type="match status" value="1"/>
</dbReference>
<dbReference type="GO" id="GO:0008800">
    <property type="term" value="F:beta-lactamase activity"/>
    <property type="evidence" value="ECO:0007669"/>
    <property type="project" value="InterPro"/>
</dbReference>
<sequence length="282" mass="30127">MGVSALCLALASTSCATTLYSRQPAAQPPEPPLSSAAGQPDQSPYVIDPSTVVEAVRAAAPAVTPGLVVFDRESEVRLLEANGGRRFRAASLTKLLITIEALDRAGGRNARIDGKLRRMLASSDDGIASDLWVEYGRGAIVTRTARRVGLSDTSPPRDPARWGDTLTTPRDVVRTYRYVLEELPARQRELIVSALATARRIAADGWNQHFGIPSGMSLRWAVKQGWSDSPDNNVVHSTGLAGPGWRYVVVLLTEAPAGTRWTPLRAAVTAAASAIEPLLPSA</sequence>
<reference evidence="4 5" key="1">
    <citation type="submission" date="2019-06" db="EMBL/GenBank/DDBJ databases">
        <title>Sequencing the genomes of 1000 actinobacteria strains.</title>
        <authorList>
            <person name="Klenk H.-P."/>
        </authorList>
    </citation>
    <scope>NUCLEOTIDE SEQUENCE [LARGE SCALE GENOMIC DNA]</scope>
    <source>
        <strain evidence="4 5">DSM 45679</strain>
    </source>
</reference>
<dbReference type="PANTHER" id="PTHR35333">
    <property type="entry name" value="BETA-LACTAMASE"/>
    <property type="match status" value="1"/>
</dbReference>
<accession>A0A542DIE9</accession>
<gene>
    <name evidence="4" type="ORF">FB471_2627</name>
</gene>
<comment type="caution">
    <text evidence="4">The sequence shown here is derived from an EMBL/GenBank/DDBJ whole genome shotgun (WGS) entry which is preliminary data.</text>
</comment>
<dbReference type="Pfam" id="PF13354">
    <property type="entry name" value="Beta-lactamase2"/>
    <property type="match status" value="1"/>
</dbReference>
<dbReference type="InterPro" id="IPR000871">
    <property type="entry name" value="Beta-lactam_class-A"/>
</dbReference>